<dbReference type="InterPro" id="IPR011009">
    <property type="entry name" value="Kinase-like_dom_sf"/>
</dbReference>
<dbReference type="InterPro" id="IPR052321">
    <property type="entry name" value="PolyBind_ProtTraffic"/>
</dbReference>
<sequence>MKLHVLIAFLVFIYASNAETVGFSIQNHRFAIFREPATYLEALAACSTWIFSGDVTGALLPTSLLGDVFAHDEPQTAQELRSALAEAATRQGEQQPWALWTWDEYRVCRAAKLLPAGNGGSGVGPDLALVTTDRPCSWRLAYVCAEEQAVVLAAGLSSSSAWYRRHLTPGAPAPLLPSPYAAASAAAGAAGAGSSSGEGGSSQAGLALYRSGFVAGGPLGRVFGANFNVSTLTTEVEDGADRFWRLGPVVSAMYRGGNRRLTALRLVREGEAADVWAAYQGQSSGAGLPPPLGDEFVLGNRVPDYDSGPGYETYNVGPYNDYIVAVEGCFHANEVEGLTLVSRSGRRLQLGRGGCSNWFREEAPPGGYLAGAWSSFLNASAWDIYTITVGLLPAGSAIQLPFLQQLSFIWAAPSGSPPPVWVVRRAPVLDTWRQPPACPWTPPMGIQFYDGGVQGCSGAFGGIPEQFNFRTCSSNTCCQYAEVWISGAGVFSSCGTTWTACQSKCATSSGLCGVIPEATTLHFLAVPRIPRIDPSVPIGLVTMNAAAAAGAVATVTSAGPTDAALGSYYINRVDSMSYADAIQYCARSSYMGADWELVRVQDAFDWAASAWTRRDAHEAVSALGFIWVAASPPLAADSAAQQPTTFSCMRVAFGLPDGLDSPSSTDSHTVAVGDCEAQAAVVCRAVAKPLSASAAAAAAAAAAVQAAEAAVADADTSTTSGLEGVDVGSTYPPASAVLGGGSSLGDRGLIIPAAAAAVWVPGPHTLTVSNRRLGNGPYVNSTAGRQDLCTVAIGNTDTAPIGSINNSSLAAQPSSSSTGAIAGQRATAVVTLQQPITAISVSVAVQLSNETDSVAVLSAVRLRLGTGGSWQSMGLVSSGGWETFQLAPGEVVVAVSGCMGGFVERLVFHTNTGRRWTHALLGAAAACSVPFLDSAPQQPAAGGGGGYLVGMQGSVGYYIGSLQLVWGSPLQAVSGALGPTAAVLPDGVPVDGTRPQRPSALLPSQGAGAPVAGPDTANVSDTAAAAAAGGAGASGSMAPSNVGGNGGVPVAAVAAGAATAGAAAVVAAAALAVVVVRRRRRGQQELGAGKAPPAAQDGSIAGAISDGSDGSSSCRPACVATTVANDQAATVDKHISLDVTGLLSAVVWSATTYRPGLQCAASVSIVLQPSAAAASPSVAQPPHAPVSTAPSSSATAGSSADDAGADPVAAAALAAALAAPAAAAAMQGRGDTGPLLAPSCCWAAAAATAVGAAVPPAAAAEAGALATAAVPAPGQQQADWAVMQPGDMESRLGAYMHRLQASIAWDSQPRGQGAIAAHAAGASHAASGADPDGWPPTAATVAAGGSNGLQGSGHPAVINAAAAVEVGDGGTGNAVGQQDIGAAITGMQATLGARQQGAGQGLHIHTVLGCGAFGVVYLGTWRNLRVAIKTLVVHDALAGGKARQRHRAIIEAAISKSLQHPNVVTTYEAEVVPLAVVPEAAMTQDGDACEPEAKPRHTKATTAGEGDVYKMLIIQEYCNVGSLAAALHEGVFGSIAFRGPAMLCGLTLALDIACGMRHIHSRNIIHGDLSAGNVLLSSRAASDWPSLAAMDGEASGELLAPSAGSLTGSGDVAPNTAAAQEPHDSLAVAASDAQLLRPLVGLWRPPVTAKVSDFGLSLPMGENQTHASNRFQGTPGYAAPEVLSRGRLSLAADVWSFGVLLLELCYGMRFRHILAQQQAAPGGAAGAGVASAGEQEPGEDAGTADGGSTTSSAPAWAALPATCPPQLAVLVRACLSLNPLVRPSFDQIATQLLAVLVGSHNACQQVPLQPQSVAAGTPGRHDDS</sequence>
<dbReference type="PaxDb" id="3055-EDP03666"/>
<dbReference type="Gene3D" id="1.10.510.10">
    <property type="entry name" value="Transferase(Phosphotransferase) domain 1"/>
    <property type="match status" value="1"/>
</dbReference>
<proteinExistence type="predicted"/>
<dbReference type="PROSITE" id="PS00107">
    <property type="entry name" value="PROTEIN_KINASE_ATP"/>
    <property type="match status" value="1"/>
</dbReference>
<feature type="domain" description="Protein kinase" evidence="5">
    <location>
        <begin position="1402"/>
        <end position="1796"/>
    </location>
</feature>
<dbReference type="RefSeq" id="XP_001692647.2">
    <property type="nucleotide sequence ID" value="XM_001692595.2"/>
</dbReference>
<keyword evidence="4" id="KW-0732">Signal</keyword>
<dbReference type="KEGG" id="cre:CHLRE_14g632750v5"/>
<dbReference type="EMBL" id="CM008975">
    <property type="protein sequence ID" value="PNW73454.1"/>
    <property type="molecule type" value="Genomic_DNA"/>
</dbReference>
<dbReference type="SUPFAM" id="SSF51101">
    <property type="entry name" value="Mannose-binding lectins"/>
    <property type="match status" value="1"/>
</dbReference>
<evidence type="ECO:0000256" key="4">
    <source>
        <dbReference type="SAM" id="SignalP"/>
    </source>
</evidence>
<dbReference type="Gramene" id="PNW73454">
    <property type="protein sequence ID" value="PNW73454"/>
    <property type="gene ID" value="CHLRE_14g632750v5"/>
</dbReference>
<evidence type="ECO:0000259" key="5">
    <source>
        <dbReference type="PROSITE" id="PS50011"/>
    </source>
</evidence>
<feature type="region of interest" description="Disordered" evidence="3">
    <location>
        <begin position="1176"/>
        <end position="1201"/>
    </location>
</feature>
<feature type="region of interest" description="Disordered" evidence="3">
    <location>
        <begin position="1724"/>
        <end position="1751"/>
    </location>
</feature>
<feature type="region of interest" description="Disordered" evidence="3">
    <location>
        <begin position="1318"/>
        <end position="1337"/>
    </location>
</feature>
<dbReference type="PANTHER" id="PTHR33589">
    <property type="entry name" value="OS11G0524900 PROTEIN"/>
    <property type="match status" value="1"/>
</dbReference>
<accession>A0A2K3CYU4</accession>
<dbReference type="SUPFAM" id="SSF56112">
    <property type="entry name" value="Protein kinase-like (PK-like)"/>
    <property type="match status" value="1"/>
</dbReference>
<dbReference type="InterPro" id="IPR017441">
    <property type="entry name" value="Protein_kinase_ATP_BS"/>
</dbReference>
<evidence type="ECO:0000256" key="1">
    <source>
        <dbReference type="ARBA" id="ARBA00022734"/>
    </source>
</evidence>
<organism evidence="6 7">
    <name type="scientific">Chlamydomonas reinhardtii</name>
    <name type="common">Chlamydomonas smithii</name>
    <dbReference type="NCBI Taxonomy" id="3055"/>
    <lineage>
        <taxon>Eukaryota</taxon>
        <taxon>Viridiplantae</taxon>
        <taxon>Chlorophyta</taxon>
        <taxon>core chlorophytes</taxon>
        <taxon>Chlorophyceae</taxon>
        <taxon>CS clade</taxon>
        <taxon>Chlamydomonadales</taxon>
        <taxon>Chlamydomonadaceae</taxon>
        <taxon>Chlamydomonas</taxon>
    </lineage>
</organism>
<evidence type="ECO:0000256" key="3">
    <source>
        <dbReference type="SAM" id="MobiDB-lite"/>
    </source>
</evidence>
<reference evidence="6 7" key="1">
    <citation type="journal article" date="2007" name="Science">
        <title>The Chlamydomonas genome reveals the evolution of key animal and plant functions.</title>
        <authorList>
            <person name="Merchant S.S."/>
            <person name="Prochnik S.E."/>
            <person name="Vallon O."/>
            <person name="Harris E.H."/>
            <person name="Karpowicz S.J."/>
            <person name="Witman G.B."/>
            <person name="Terry A."/>
            <person name="Salamov A."/>
            <person name="Fritz-Laylin L.K."/>
            <person name="Marechal-Drouard L."/>
            <person name="Marshall W.F."/>
            <person name="Qu L.H."/>
            <person name="Nelson D.R."/>
            <person name="Sanderfoot A.A."/>
            <person name="Spalding M.H."/>
            <person name="Kapitonov V.V."/>
            <person name="Ren Q."/>
            <person name="Ferris P."/>
            <person name="Lindquist E."/>
            <person name="Shapiro H."/>
            <person name="Lucas S.M."/>
            <person name="Grimwood J."/>
            <person name="Schmutz J."/>
            <person name="Cardol P."/>
            <person name="Cerutti H."/>
            <person name="Chanfreau G."/>
            <person name="Chen C.L."/>
            <person name="Cognat V."/>
            <person name="Croft M.T."/>
            <person name="Dent R."/>
            <person name="Dutcher S."/>
            <person name="Fernandez E."/>
            <person name="Fukuzawa H."/>
            <person name="Gonzalez-Ballester D."/>
            <person name="Gonzalez-Halphen D."/>
            <person name="Hallmann A."/>
            <person name="Hanikenne M."/>
            <person name="Hippler M."/>
            <person name="Inwood W."/>
            <person name="Jabbari K."/>
            <person name="Kalanon M."/>
            <person name="Kuras R."/>
            <person name="Lefebvre P.A."/>
            <person name="Lemaire S.D."/>
            <person name="Lobanov A.V."/>
            <person name="Lohr M."/>
            <person name="Manuell A."/>
            <person name="Meier I."/>
            <person name="Mets L."/>
            <person name="Mittag M."/>
            <person name="Mittelmeier T."/>
            <person name="Moroney J.V."/>
            <person name="Moseley J."/>
            <person name="Napoli C."/>
            <person name="Nedelcu A.M."/>
            <person name="Niyogi K."/>
            <person name="Novoselov S.V."/>
            <person name="Paulsen I.T."/>
            <person name="Pazour G."/>
            <person name="Purton S."/>
            <person name="Ral J.P."/>
            <person name="Riano-Pachon D.M."/>
            <person name="Riekhof W."/>
            <person name="Rymarquis L."/>
            <person name="Schroda M."/>
            <person name="Stern D."/>
            <person name="Umen J."/>
            <person name="Willows R."/>
            <person name="Wilson N."/>
            <person name="Zimmer S.L."/>
            <person name="Allmer J."/>
            <person name="Balk J."/>
            <person name="Bisova K."/>
            <person name="Chen C.J."/>
            <person name="Elias M."/>
            <person name="Gendler K."/>
            <person name="Hauser C."/>
            <person name="Lamb M.R."/>
            <person name="Ledford H."/>
            <person name="Long J.C."/>
            <person name="Minagawa J."/>
            <person name="Page M.D."/>
            <person name="Pan J."/>
            <person name="Pootakham W."/>
            <person name="Roje S."/>
            <person name="Rose A."/>
            <person name="Stahlberg E."/>
            <person name="Terauchi A.M."/>
            <person name="Yang P."/>
            <person name="Ball S."/>
            <person name="Bowler C."/>
            <person name="Dieckmann C.L."/>
            <person name="Gladyshev V.N."/>
            <person name="Green P."/>
            <person name="Jorgensen R."/>
            <person name="Mayfield S."/>
            <person name="Mueller-Roeber B."/>
            <person name="Rajamani S."/>
            <person name="Sayre R.T."/>
            <person name="Brokstein P."/>
            <person name="Dubchak I."/>
            <person name="Goodstein D."/>
            <person name="Hornick L."/>
            <person name="Huang Y.W."/>
            <person name="Jhaveri J."/>
            <person name="Luo Y."/>
            <person name="Martinez D."/>
            <person name="Ngau W.C."/>
            <person name="Otillar B."/>
            <person name="Poliakov A."/>
            <person name="Porter A."/>
            <person name="Szajkowski L."/>
            <person name="Werner G."/>
            <person name="Zhou K."/>
            <person name="Grigoriev I.V."/>
            <person name="Rokhsar D.S."/>
            <person name="Grossman A.R."/>
        </authorList>
    </citation>
    <scope>NUCLEOTIDE SEQUENCE [LARGE SCALE GENOMIC DNA]</scope>
    <source>
        <strain evidence="7">CC-503</strain>
    </source>
</reference>
<dbReference type="Gene3D" id="3.30.200.20">
    <property type="entry name" value="Phosphorylase Kinase, domain 1"/>
    <property type="match status" value="1"/>
</dbReference>
<protein>
    <recommendedName>
        <fullName evidence="5">Protein kinase domain-containing protein</fullName>
    </recommendedName>
</protein>
<dbReference type="STRING" id="3055.A0A2K3CYU4"/>
<dbReference type="Pfam" id="PF00069">
    <property type="entry name" value="Pkinase"/>
    <property type="match status" value="2"/>
</dbReference>
<gene>
    <name evidence="6" type="ORF">CHLRE_14g632750v5</name>
</gene>
<name>A0A2K3CYU4_CHLRE</name>
<feature type="region of interest" description="Disordered" evidence="3">
    <location>
        <begin position="987"/>
        <end position="1016"/>
    </location>
</feature>
<dbReference type="InterPro" id="IPR000719">
    <property type="entry name" value="Prot_kinase_dom"/>
</dbReference>
<dbReference type="OrthoDB" id="548271at2759"/>
<feature type="compositionally biased region" description="Low complexity" evidence="3">
    <location>
        <begin position="1724"/>
        <end position="1735"/>
    </location>
</feature>
<dbReference type="PANTHER" id="PTHR33589:SF3">
    <property type="entry name" value="ZYMOGEN GRANULE MEMBRANE PROTEIN 16-LIKE"/>
    <property type="match status" value="1"/>
</dbReference>
<keyword evidence="1" id="KW-0430">Lectin</keyword>
<dbReference type="GO" id="GO:0030246">
    <property type="term" value="F:carbohydrate binding"/>
    <property type="evidence" value="ECO:0007669"/>
    <property type="project" value="UniProtKB-KW"/>
</dbReference>
<feature type="region of interest" description="Disordered" evidence="3">
    <location>
        <begin position="1083"/>
        <end position="1108"/>
    </location>
</feature>
<dbReference type="GO" id="GO:0004672">
    <property type="term" value="F:protein kinase activity"/>
    <property type="evidence" value="ECO:0007669"/>
    <property type="project" value="InterPro"/>
</dbReference>
<dbReference type="PROSITE" id="PS00109">
    <property type="entry name" value="PROTEIN_KINASE_TYR"/>
    <property type="match status" value="1"/>
</dbReference>
<evidence type="ECO:0000313" key="7">
    <source>
        <dbReference type="Proteomes" id="UP000006906"/>
    </source>
</evidence>
<feature type="compositionally biased region" description="Low complexity" evidence="3">
    <location>
        <begin position="1318"/>
        <end position="1329"/>
    </location>
</feature>
<feature type="chain" id="PRO_5014416240" description="Protein kinase domain-containing protein" evidence="4">
    <location>
        <begin position="19"/>
        <end position="1824"/>
    </location>
</feature>
<dbReference type="GO" id="GO:0005524">
    <property type="term" value="F:ATP binding"/>
    <property type="evidence" value="ECO:0007669"/>
    <property type="project" value="UniProtKB-UniRule"/>
</dbReference>
<evidence type="ECO:0000313" key="6">
    <source>
        <dbReference type="EMBL" id="PNW73454.1"/>
    </source>
</evidence>
<keyword evidence="2" id="KW-0547">Nucleotide-binding</keyword>
<dbReference type="InParanoid" id="A0A2K3CYU4"/>
<dbReference type="InterPro" id="IPR036404">
    <property type="entry name" value="Jacalin-like_lectin_dom_sf"/>
</dbReference>
<dbReference type="GeneID" id="5718338"/>
<dbReference type="Proteomes" id="UP000006906">
    <property type="component" value="Chromosome 14"/>
</dbReference>
<keyword evidence="7" id="KW-1185">Reference proteome</keyword>
<dbReference type="Gene3D" id="2.100.10.30">
    <property type="entry name" value="Jacalin-like lectin domain"/>
    <property type="match status" value="1"/>
</dbReference>
<dbReference type="ExpressionAtlas" id="A0A2K3CYU4">
    <property type="expression patterns" value="baseline"/>
</dbReference>
<feature type="compositionally biased region" description="Low complexity" evidence="3">
    <location>
        <begin position="1097"/>
        <end position="1108"/>
    </location>
</feature>
<dbReference type="InterPro" id="IPR008266">
    <property type="entry name" value="Tyr_kinase_AS"/>
</dbReference>
<evidence type="ECO:0000256" key="2">
    <source>
        <dbReference type="PROSITE-ProRule" id="PRU10141"/>
    </source>
</evidence>
<dbReference type="PROSITE" id="PS50011">
    <property type="entry name" value="PROTEIN_KINASE_DOM"/>
    <property type="match status" value="1"/>
</dbReference>
<keyword evidence="2" id="KW-0067">ATP-binding</keyword>
<feature type="signal peptide" evidence="4">
    <location>
        <begin position="1"/>
        <end position="18"/>
    </location>
</feature>
<feature type="binding site" evidence="2">
    <location>
        <position position="1429"/>
    </location>
    <ligand>
        <name>ATP</name>
        <dbReference type="ChEBI" id="CHEBI:30616"/>
    </ligand>
</feature>